<comment type="similarity">
    <text evidence="7">Belongs to the fluoride channel Fluc/FEX (TC 1.A.43) family.</text>
</comment>
<evidence type="ECO:0000313" key="11">
    <source>
        <dbReference type="EMBL" id="VEU39964.1"/>
    </source>
</evidence>
<feature type="transmembrane region" description="Helical" evidence="10">
    <location>
        <begin position="368"/>
        <end position="387"/>
    </location>
</feature>
<comment type="catalytic activity">
    <reaction evidence="8">
        <text>fluoride(in) = fluoride(out)</text>
        <dbReference type="Rhea" id="RHEA:76159"/>
        <dbReference type="ChEBI" id="CHEBI:17051"/>
    </reaction>
    <physiologicalReaction direction="left-to-right" evidence="8">
        <dbReference type="Rhea" id="RHEA:76160"/>
    </physiologicalReaction>
</comment>
<evidence type="ECO:0000313" key="12">
    <source>
        <dbReference type="Proteomes" id="UP000291116"/>
    </source>
</evidence>
<comment type="subcellular location">
    <subcellularLocation>
        <location evidence="2">Cell membrane</location>
        <topology evidence="2">Multi-pass membrane protein</topology>
    </subcellularLocation>
</comment>
<evidence type="ECO:0000256" key="6">
    <source>
        <dbReference type="ARBA" id="ARBA00023136"/>
    </source>
</evidence>
<keyword evidence="3" id="KW-1003">Cell membrane</keyword>
<gene>
    <name evidence="11" type="ORF">PSNMU_V1.4_AUG-EV-PASAV3_0068420</name>
</gene>
<evidence type="ECO:0000256" key="7">
    <source>
        <dbReference type="ARBA" id="ARBA00035120"/>
    </source>
</evidence>
<evidence type="ECO:0000256" key="4">
    <source>
        <dbReference type="ARBA" id="ARBA00022692"/>
    </source>
</evidence>
<name>A0A448ZD99_9STRA</name>
<keyword evidence="12" id="KW-1185">Reference proteome</keyword>
<keyword evidence="6 10" id="KW-0472">Membrane</keyword>
<dbReference type="OrthoDB" id="409792at2759"/>
<proteinExistence type="inferred from homology"/>
<sequence length="543" mass="59892">MNHRREVLNSEMEGCTTCNARTTTEGMDEIIPSIINALSFNDTPENLESTVGATATERQQPRKPQHVFATGRNLSTSSSRRRRRPQQENSRAAEQSSTTSTEEGSGYLDVFPSIANVFTTNDDAGSNSSSANQANGDCRRKIHIPSKSPNVRSRSYQTENVPETCAAQVLPSIRNVLSMNDSEIVEDSKAPGVSYPFVRNVFSMNDVESNKAIEETSNNGKITMASSSLNLPSMIDELDEISMQREQKPAQRILVTRAYEVKEHYLESVFYVSISAILGSVFRVYMARIFGLDCEYEGGFSDFLSPVATNICVTNGGRTEQTGGALFTDFPSNVFGSFLMGLITPTVGDERARLPWLHKDHPLQRDEVFHASLGTGFCGCLTTFASWNTQMIVMLDGSYCELGSQVVTVLFGYIIGMMGAACGFHYGRQCGMWMYNFRHQNNDDRANSSRGGRSEVDDVSSSESQISMDEGVELVDDDNVKLQPGDDLAMGSLSCRFLIALEIVESQRPENRRDVHFVPSLDTVGNFNCKHACDCHFGLYGGA</sequence>
<keyword evidence="4 10" id="KW-0812">Transmembrane</keyword>
<evidence type="ECO:0000256" key="3">
    <source>
        <dbReference type="ARBA" id="ARBA00022475"/>
    </source>
</evidence>
<reference evidence="11 12" key="1">
    <citation type="submission" date="2019-01" db="EMBL/GenBank/DDBJ databases">
        <authorList>
            <person name="Ferrante I. M."/>
        </authorList>
    </citation>
    <scope>NUCLEOTIDE SEQUENCE [LARGE SCALE GENOMIC DNA]</scope>
    <source>
        <strain evidence="11 12">B856</strain>
    </source>
</reference>
<comment type="function">
    <text evidence="1">Fluoride channel required for the rapid expulsion of cytoplasmic fluoride.</text>
</comment>
<evidence type="ECO:0000256" key="5">
    <source>
        <dbReference type="ARBA" id="ARBA00022989"/>
    </source>
</evidence>
<feature type="region of interest" description="Disordered" evidence="9">
    <location>
        <begin position="120"/>
        <end position="159"/>
    </location>
</feature>
<feature type="transmembrane region" description="Helical" evidence="10">
    <location>
        <begin position="407"/>
        <end position="427"/>
    </location>
</feature>
<organism evidence="11 12">
    <name type="scientific">Pseudo-nitzschia multistriata</name>
    <dbReference type="NCBI Taxonomy" id="183589"/>
    <lineage>
        <taxon>Eukaryota</taxon>
        <taxon>Sar</taxon>
        <taxon>Stramenopiles</taxon>
        <taxon>Ochrophyta</taxon>
        <taxon>Bacillariophyta</taxon>
        <taxon>Bacillariophyceae</taxon>
        <taxon>Bacillariophycidae</taxon>
        <taxon>Bacillariales</taxon>
        <taxon>Bacillariaceae</taxon>
        <taxon>Pseudo-nitzschia</taxon>
    </lineage>
</organism>
<dbReference type="EMBL" id="CAACVS010000247">
    <property type="protein sequence ID" value="VEU39964.1"/>
    <property type="molecule type" value="Genomic_DNA"/>
</dbReference>
<dbReference type="Pfam" id="PF02537">
    <property type="entry name" value="CRCB"/>
    <property type="match status" value="1"/>
</dbReference>
<dbReference type="AlphaFoldDB" id="A0A448ZD99"/>
<feature type="compositionally biased region" description="Basic and acidic residues" evidence="9">
    <location>
        <begin position="444"/>
        <end position="456"/>
    </location>
</feature>
<evidence type="ECO:0000256" key="1">
    <source>
        <dbReference type="ARBA" id="ARBA00002598"/>
    </source>
</evidence>
<feature type="region of interest" description="Disordered" evidence="9">
    <location>
        <begin position="54"/>
        <end position="106"/>
    </location>
</feature>
<feature type="compositionally biased region" description="Low complexity" evidence="9">
    <location>
        <begin position="96"/>
        <end position="106"/>
    </location>
</feature>
<dbReference type="Proteomes" id="UP000291116">
    <property type="component" value="Unassembled WGS sequence"/>
</dbReference>
<feature type="compositionally biased region" description="Polar residues" evidence="9">
    <location>
        <begin position="147"/>
        <end position="159"/>
    </location>
</feature>
<keyword evidence="5 10" id="KW-1133">Transmembrane helix</keyword>
<dbReference type="PANTHER" id="PTHR28259">
    <property type="entry name" value="FLUORIDE EXPORT PROTEIN 1-RELATED"/>
    <property type="match status" value="1"/>
</dbReference>
<evidence type="ECO:0000256" key="9">
    <source>
        <dbReference type="SAM" id="MobiDB-lite"/>
    </source>
</evidence>
<protein>
    <submittedName>
        <fullName evidence="11">Uncharacterized protein</fullName>
    </submittedName>
</protein>
<evidence type="ECO:0000256" key="10">
    <source>
        <dbReference type="SAM" id="Phobius"/>
    </source>
</evidence>
<evidence type="ECO:0000256" key="8">
    <source>
        <dbReference type="ARBA" id="ARBA00035585"/>
    </source>
</evidence>
<dbReference type="PANTHER" id="PTHR28259:SF1">
    <property type="entry name" value="FLUORIDE EXPORT PROTEIN 1-RELATED"/>
    <property type="match status" value="1"/>
</dbReference>
<feature type="region of interest" description="Disordered" evidence="9">
    <location>
        <begin position="444"/>
        <end position="465"/>
    </location>
</feature>
<feature type="compositionally biased region" description="Low complexity" evidence="9">
    <location>
        <begin position="121"/>
        <end position="136"/>
    </location>
</feature>
<accession>A0A448ZD99</accession>
<dbReference type="GO" id="GO:0005886">
    <property type="term" value="C:plasma membrane"/>
    <property type="evidence" value="ECO:0007669"/>
    <property type="project" value="UniProtKB-SubCell"/>
</dbReference>
<dbReference type="InterPro" id="IPR003691">
    <property type="entry name" value="FluC"/>
</dbReference>
<evidence type="ECO:0000256" key="2">
    <source>
        <dbReference type="ARBA" id="ARBA00004651"/>
    </source>
</evidence>
<dbReference type="GO" id="GO:1903425">
    <property type="term" value="F:fluoride transmembrane transporter activity"/>
    <property type="evidence" value="ECO:0007669"/>
    <property type="project" value="TreeGrafter"/>
</dbReference>